<dbReference type="STRING" id="857967.G0R083"/>
<evidence type="ECO:0000313" key="10">
    <source>
        <dbReference type="Proteomes" id="UP000008983"/>
    </source>
</evidence>
<evidence type="ECO:0000256" key="5">
    <source>
        <dbReference type="PIRSR" id="PIRSR000615-1"/>
    </source>
</evidence>
<dbReference type="InParanoid" id="G0R083"/>
<name>G0R083_ICHMU</name>
<dbReference type="AlphaFoldDB" id="G0R083"/>
<feature type="active site" description="Proton acceptor" evidence="5">
    <location>
        <position position="250"/>
    </location>
</feature>
<dbReference type="SMART" id="SM00220">
    <property type="entry name" value="S_TKc"/>
    <property type="match status" value="1"/>
</dbReference>
<proteinExistence type="predicted"/>
<evidence type="ECO:0000256" key="6">
    <source>
        <dbReference type="PIRSR" id="PIRSR000615-3"/>
    </source>
</evidence>
<dbReference type="PANTHER" id="PTHR48016">
    <property type="entry name" value="MAP KINASE KINASE KINASE SSK2-RELATED-RELATED"/>
    <property type="match status" value="1"/>
</dbReference>
<keyword evidence="10" id="KW-1185">Reference proteome</keyword>
<keyword evidence="1" id="KW-0808">Transferase</keyword>
<organism evidence="9 10">
    <name type="scientific">Ichthyophthirius multifiliis</name>
    <name type="common">White spot disease agent</name>
    <name type="synonym">Ich</name>
    <dbReference type="NCBI Taxonomy" id="5932"/>
    <lineage>
        <taxon>Eukaryota</taxon>
        <taxon>Sar</taxon>
        <taxon>Alveolata</taxon>
        <taxon>Ciliophora</taxon>
        <taxon>Intramacronucleata</taxon>
        <taxon>Oligohymenophorea</taxon>
        <taxon>Hymenostomatida</taxon>
        <taxon>Ophryoglenina</taxon>
        <taxon>Ichthyophthirius</taxon>
    </lineage>
</organism>
<dbReference type="OMA" id="EMFGGCA"/>
<reference evidence="9 10" key="1">
    <citation type="submission" date="2011-07" db="EMBL/GenBank/DDBJ databases">
        <authorList>
            <person name="Coyne R."/>
            <person name="Brami D."/>
            <person name="Johnson J."/>
            <person name="Hostetler J."/>
            <person name="Hannick L."/>
            <person name="Clark T."/>
            <person name="Cassidy-Hanley D."/>
            <person name="Inman J."/>
        </authorList>
    </citation>
    <scope>NUCLEOTIDE SEQUENCE [LARGE SCALE GENOMIC DNA]</scope>
    <source>
        <strain evidence="9 10">G5</strain>
    </source>
</reference>
<protein>
    <recommendedName>
        <fullName evidence="8">Protein kinase domain-containing protein</fullName>
    </recommendedName>
</protein>
<accession>G0R083</accession>
<evidence type="ECO:0000256" key="1">
    <source>
        <dbReference type="ARBA" id="ARBA00022679"/>
    </source>
</evidence>
<dbReference type="InterPro" id="IPR011009">
    <property type="entry name" value="Kinase-like_dom_sf"/>
</dbReference>
<keyword evidence="3" id="KW-0418">Kinase</keyword>
<dbReference type="GO" id="GO:0004672">
    <property type="term" value="F:protein kinase activity"/>
    <property type="evidence" value="ECO:0007669"/>
    <property type="project" value="InterPro"/>
</dbReference>
<sequence>MLIKDNVIKKIIFQKQKQENIKQTSQIKIQNNHENLKLEKGNENENILNINKANKNNEQLKNQYNNENQQSQQQLQQQINQQKQKRQQLCINEQKDQISNVQTEFQQNQIQNQKQNEKQNITKRYIKTELIDSGTYGKVFKALDISTGIIVAIKYIKVSDQFEQVKKEIIQLKQEIYLLKKLNHPNIVKYYDFEICDDKSDIILEYIPSGSLRRLLNKKGKFDEYTTAMYTKDIVNGLIYLHNNQIIHRDLKAANLLFDSSGMIKLTDFGTATQQNYIQNYENIGSYNKSLKGSPNWMAPEVILRTGHTFSADIWSLGCLVIEMLTGIPPYPNLTINEVFKSIVNKGILFFQ</sequence>
<keyword evidence="6" id="KW-0460">Magnesium</keyword>
<feature type="domain" description="Protein kinase" evidence="8">
    <location>
        <begin position="125"/>
        <end position="352"/>
    </location>
</feature>
<dbReference type="eggNOG" id="KOG0198">
    <property type="taxonomic scope" value="Eukaryota"/>
</dbReference>
<dbReference type="GeneID" id="14905237"/>
<dbReference type="PROSITE" id="PS50011">
    <property type="entry name" value="PROTEIN_KINASE_DOM"/>
    <property type="match status" value="1"/>
</dbReference>
<dbReference type="Gene3D" id="1.10.510.10">
    <property type="entry name" value="Transferase(Phosphotransferase) domain 1"/>
    <property type="match status" value="1"/>
</dbReference>
<gene>
    <name evidence="9" type="ORF">IMG5_162460</name>
</gene>
<feature type="binding site" evidence="6">
    <location>
        <position position="268"/>
    </location>
    <ligand>
        <name>Mg(2+)</name>
        <dbReference type="ChEBI" id="CHEBI:18420"/>
    </ligand>
</feature>
<evidence type="ECO:0000313" key="9">
    <source>
        <dbReference type="EMBL" id="EGR29143.1"/>
    </source>
</evidence>
<evidence type="ECO:0000256" key="2">
    <source>
        <dbReference type="ARBA" id="ARBA00022741"/>
    </source>
</evidence>
<evidence type="ECO:0000256" key="7">
    <source>
        <dbReference type="SAM" id="Coils"/>
    </source>
</evidence>
<dbReference type="Proteomes" id="UP000008983">
    <property type="component" value="Unassembled WGS sequence"/>
</dbReference>
<dbReference type="RefSeq" id="XP_004030379.1">
    <property type="nucleotide sequence ID" value="XM_004030331.1"/>
</dbReference>
<dbReference type="CDD" id="cd06606">
    <property type="entry name" value="STKc_MAPKKK"/>
    <property type="match status" value="1"/>
</dbReference>
<evidence type="ECO:0000256" key="4">
    <source>
        <dbReference type="ARBA" id="ARBA00022840"/>
    </source>
</evidence>
<keyword evidence="7" id="KW-0175">Coiled coil</keyword>
<dbReference type="InterPro" id="IPR050538">
    <property type="entry name" value="MAP_kinase_kinase_kinase"/>
</dbReference>
<dbReference type="GO" id="GO:0046872">
    <property type="term" value="F:metal ion binding"/>
    <property type="evidence" value="ECO:0007669"/>
    <property type="project" value="UniProtKB-KW"/>
</dbReference>
<feature type="coiled-coil region" evidence="7">
    <location>
        <begin position="43"/>
        <end position="111"/>
    </location>
</feature>
<dbReference type="EMBL" id="GL984181">
    <property type="protein sequence ID" value="EGR29143.1"/>
    <property type="molecule type" value="Genomic_DNA"/>
</dbReference>
<dbReference type="InterPro" id="IPR008271">
    <property type="entry name" value="Ser/Thr_kinase_AS"/>
</dbReference>
<evidence type="ECO:0000256" key="3">
    <source>
        <dbReference type="ARBA" id="ARBA00022777"/>
    </source>
</evidence>
<dbReference type="OrthoDB" id="298971at2759"/>
<dbReference type="InterPro" id="IPR000719">
    <property type="entry name" value="Prot_kinase_dom"/>
</dbReference>
<keyword evidence="6" id="KW-0479">Metal-binding</keyword>
<dbReference type="SUPFAM" id="SSF56112">
    <property type="entry name" value="Protein kinase-like (PK-like)"/>
    <property type="match status" value="1"/>
</dbReference>
<dbReference type="GO" id="GO:0005524">
    <property type="term" value="F:ATP binding"/>
    <property type="evidence" value="ECO:0007669"/>
    <property type="project" value="UniProtKB-KW"/>
</dbReference>
<dbReference type="PANTHER" id="PTHR48016:SF56">
    <property type="entry name" value="MAPKK KINASE"/>
    <property type="match status" value="1"/>
</dbReference>
<dbReference type="Pfam" id="PF00069">
    <property type="entry name" value="Pkinase"/>
    <property type="match status" value="1"/>
</dbReference>
<dbReference type="PROSITE" id="PS00108">
    <property type="entry name" value="PROTEIN_KINASE_ST"/>
    <property type="match status" value="1"/>
</dbReference>
<evidence type="ECO:0000259" key="8">
    <source>
        <dbReference type="PROSITE" id="PS50011"/>
    </source>
</evidence>
<keyword evidence="4" id="KW-0067">ATP-binding</keyword>
<keyword evidence="2" id="KW-0547">Nucleotide-binding</keyword>
<feature type="binding site" evidence="6">
    <location>
        <position position="255"/>
    </location>
    <ligand>
        <name>Mg(2+)</name>
        <dbReference type="ChEBI" id="CHEBI:18420"/>
    </ligand>
</feature>